<accession>A0ABW0KV74</accession>
<organism evidence="1 2">
    <name type="scientific">Prosthecobacter fluviatilis</name>
    <dbReference type="NCBI Taxonomy" id="445931"/>
    <lineage>
        <taxon>Bacteria</taxon>
        <taxon>Pseudomonadati</taxon>
        <taxon>Verrucomicrobiota</taxon>
        <taxon>Verrucomicrobiia</taxon>
        <taxon>Verrucomicrobiales</taxon>
        <taxon>Verrucomicrobiaceae</taxon>
        <taxon>Prosthecobacter</taxon>
    </lineage>
</organism>
<reference evidence="2" key="1">
    <citation type="journal article" date="2019" name="Int. J. Syst. Evol. Microbiol.">
        <title>The Global Catalogue of Microorganisms (GCM) 10K type strain sequencing project: providing services to taxonomists for standard genome sequencing and annotation.</title>
        <authorList>
            <consortium name="The Broad Institute Genomics Platform"/>
            <consortium name="The Broad Institute Genome Sequencing Center for Infectious Disease"/>
            <person name="Wu L."/>
            <person name="Ma J."/>
        </authorList>
    </citation>
    <scope>NUCLEOTIDE SEQUENCE [LARGE SCALE GENOMIC DNA]</scope>
    <source>
        <strain evidence="2">CGMCC 4.1469</strain>
    </source>
</reference>
<evidence type="ECO:0000313" key="1">
    <source>
        <dbReference type="EMBL" id="MFC5457329.1"/>
    </source>
</evidence>
<sequence length="96" mass="9484">MPASQRRTPLDPMSIPGALQEMVPNASFRAVTPSDSVAIKGGPARALYVGGAGDVAAINENGVAVTFAAVPAGAVLPIATARVNATGTTATNLVAL</sequence>
<proteinExistence type="predicted"/>
<keyword evidence="2" id="KW-1185">Reference proteome</keyword>
<name>A0ABW0KV74_9BACT</name>
<comment type="caution">
    <text evidence="1">The sequence shown here is derived from an EMBL/GenBank/DDBJ whole genome shotgun (WGS) entry which is preliminary data.</text>
</comment>
<dbReference type="RefSeq" id="WP_377170506.1">
    <property type="nucleotide sequence ID" value="NZ_JBHSMQ010000009.1"/>
</dbReference>
<protein>
    <recommendedName>
        <fullName evidence="3">Cyclic nucleotide-binding domain-containing protein</fullName>
    </recommendedName>
</protein>
<dbReference type="Proteomes" id="UP001596052">
    <property type="component" value="Unassembled WGS sequence"/>
</dbReference>
<gene>
    <name evidence="1" type="ORF">ACFQDI_20840</name>
</gene>
<evidence type="ECO:0000313" key="2">
    <source>
        <dbReference type="Proteomes" id="UP001596052"/>
    </source>
</evidence>
<dbReference type="EMBL" id="JBHSMQ010000009">
    <property type="protein sequence ID" value="MFC5457329.1"/>
    <property type="molecule type" value="Genomic_DNA"/>
</dbReference>
<evidence type="ECO:0008006" key="3">
    <source>
        <dbReference type="Google" id="ProtNLM"/>
    </source>
</evidence>